<dbReference type="GO" id="GO:0005666">
    <property type="term" value="C:RNA polymerase III complex"/>
    <property type="evidence" value="ECO:0007669"/>
    <property type="project" value="TreeGrafter"/>
</dbReference>
<evidence type="ECO:0000256" key="5">
    <source>
        <dbReference type="ARBA" id="ARBA00025770"/>
    </source>
</evidence>
<dbReference type="GO" id="GO:0003899">
    <property type="term" value="F:DNA-directed RNA polymerase activity"/>
    <property type="evidence" value="ECO:0007669"/>
    <property type="project" value="InterPro"/>
</dbReference>
<dbReference type="PANTHER" id="PTHR12056:SF2">
    <property type="entry name" value="GEO11084P1"/>
    <property type="match status" value="1"/>
</dbReference>
<dbReference type="PANTHER" id="PTHR12056">
    <property type="entry name" value="DNA-DIRECTED RNA POLYMERASES I, II, AND III"/>
    <property type="match status" value="1"/>
</dbReference>
<dbReference type="InterPro" id="IPR039747">
    <property type="entry name" value="RPABC4"/>
</dbReference>
<evidence type="ECO:0000256" key="6">
    <source>
        <dbReference type="SAM" id="MobiDB-lite"/>
    </source>
</evidence>
<evidence type="ECO:0000256" key="3">
    <source>
        <dbReference type="ARBA" id="ARBA00022833"/>
    </source>
</evidence>
<keyword evidence="8" id="KW-1185">Reference proteome</keyword>
<dbReference type="GO" id="GO:0005736">
    <property type="term" value="C:RNA polymerase I complex"/>
    <property type="evidence" value="ECO:0007669"/>
    <property type="project" value="TreeGrafter"/>
</dbReference>
<comment type="subcellular location">
    <subcellularLocation>
        <location evidence="1">Nucleus</location>
    </subcellularLocation>
</comment>
<dbReference type="OrthoDB" id="5585087at2759"/>
<dbReference type="Proteomes" id="UP000800036">
    <property type="component" value="Unassembled WGS sequence"/>
</dbReference>
<dbReference type="AlphaFoldDB" id="A0A6A5V4D7"/>
<dbReference type="Gene3D" id="2.20.28.30">
    <property type="entry name" value="RNA polymerase ii, chain L"/>
    <property type="match status" value="1"/>
</dbReference>
<evidence type="ECO:0000256" key="1">
    <source>
        <dbReference type="ARBA" id="ARBA00004123"/>
    </source>
</evidence>
<dbReference type="GO" id="GO:0003677">
    <property type="term" value="F:DNA binding"/>
    <property type="evidence" value="ECO:0007669"/>
    <property type="project" value="InterPro"/>
</dbReference>
<keyword evidence="3" id="KW-0862">Zinc</keyword>
<dbReference type="EMBL" id="ML976691">
    <property type="protein sequence ID" value="KAF1971718.1"/>
    <property type="molecule type" value="Genomic_DNA"/>
</dbReference>
<evidence type="ECO:0000313" key="8">
    <source>
        <dbReference type="Proteomes" id="UP000800036"/>
    </source>
</evidence>
<dbReference type="InterPro" id="IPR006591">
    <property type="entry name" value="RNAP_P/RPABC4"/>
</dbReference>
<organism evidence="7 8">
    <name type="scientific">Bimuria novae-zelandiae CBS 107.79</name>
    <dbReference type="NCBI Taxonomy" id="1447943"/>
    <lineage>
        <taxon>Eukaryota</taxon>
        <taxon>Fungi</taxon>
        <taxon>Dikarya</taxon>
        <taxon>Ascomycota</taxon>
        <taxon>Pezizomycotina</taxon>
        <taxon>Dothideomycetes</taxon>
        <taxon>Pleosporomycetidae</taxon>
        <taxon>Pleosporales</taxon>
        <taxon>Massarineae</taxon>
        <taxon>Didymosphaeriaceae</taxon>
        <taxon>Bimuria</taxon>
    </lineage>
</organism>
<dbReference type="GO" id="GO:0005665">
    <property type="term" value="C:RNA polymerase II, core complex"/>
    <property type="evidence" value="ECO:0007669"/>
    <property type="project" value="TreeGrafter"/>
</dbReference>
<reference evidence="7" key="1">
    <citation type="journal article" date="2020" name="Stud. Mycol.">
        <title>101 Dothideomycetes genomes: a test case for predicting lifestyles and emergence of pathogens.</title>
        <authorList>
            <person name="Haridas S."/>
            <person name="Albert R."/>
            <person name="Binder M."/>
            <person name="Bloem J."/>
            <person name="Labutti K."/>
            <person name="Salamov A."/>
            <person name="Andreopoulos B."/>
            <person name="Baker S."/>
            <person name="Barry K."/>
            <person name="Bills G."/>
            <person name="Bluhm B."/>
            <person name="Cannon C."/>
            <person name="Castanera R."/>
            <person name="Culley D."/>
            <person name="Daum C."/>
            <person name="Ezra D."/>
            <person name="Gonzalez J."/>
            <person name="Henrissat B."/>
            <person name="Kuo A."/>
            <person name="Liang C."/>
            <person name="Lipzen A."/>
            <person name="Lutzoni F."/>
            <person name="Magnuson J."/>
            <person name="Mondo S."/>
            <person name="Nolan M."/>
            <person name="Ohm R."/>
            <person name="Pangilinan J."/>
            <person name="Park H.-J."/>
            <person name="Ramirez L."/>
            <person name="Alfaro M."/>
            <person name="Sun H."/>
            <person name="Tritt A."/>
            <person name="Yoshinaga Y."/>
            <person name="Zwiers L.-H."/>
            <person name="Turgeon B."/>
            <person name="Goodwin S."/>
            <person name="Spatafora J."/>
            <person name="Crous P."/>
            <person name="Grigoriev I."/>
        </authorList>
    </citation>
    <scope>NUCLEOTIDE SEQUENCE</scope>
    <source>
        <strain evidence="7">CBS 107.79</strain>
    </source>
</reference>
<gene>
    <name evidence="7" type="ORF">BU23DRAFT_170537</name>
</gene>
<keyword evidence="2" id="KW-0479">Metal-binding</keyword>
<evidence type="ECO:0000256" key="2">
    <source>
        <dbReference type="ARBA" id="ARBA00022723"/>
    </source>
</evidence>
<comment type="similarity">
    <text evidence="5">Belongs to the archaeal Rpo12/eukaryotic RPC10 RNA polymerase subunit family.</text>
</comment>
<feature type="region of interest" description="Disordered" evidence="6">
    <location>
        <begin position="1"/>
        <end position="26"/>
    </location>
</feature>
<name>A0A6A5V4D7_9PLEO</name>
<dbReference type="GO" id="GO:0006351">
    <property type="term" value="P:DNA-templated transcription"/>
    <property type="evidence" value="ECO:0007669"/>
    <property type="project" value="InterPro"/>
</dbReference>
<accession>A0A6A5V4D7</accession>
<sequence length="96" mass="10684">MVSRPPVKRAKPDPAETRTAAPPTDAPLKACTYICAGWSDRHIGGANSMLGVFCGKDVELTMDPVMGMWEPVRCRECGSRVMWKKRTGRMVQFEAR</sequence>
<evidence type="ECO:0000256" key="4">
    <source>
        <dbReference type="ARBA" id="ARBA00023242"/>
    </source>
</evidence>
<protein>
    <submittedName>
        <fullName evidence="7">Uncharacterized protein</fullName>
    </submittedName>
</protein>
<dbReference type="InterPro" id="IPR029040">
    <property type="entry name" value="RPABC4/Spt4"/>
</dbReference>
<evidence type="ECO:0000313" key="7">
    <source>
        <dbReference type="EMBL" id="KAF1971718.1"/>
    </source>
</evidence>
<keyword evidence="4" id="KW-0539">Nucleus</keyword>
<dbReference type="GO" id="GO:0008270">
    <property type="term" value="F:zinc ion binding"/>
    <property type="evidence" value="ECO:0007669"/>
    <property type="project" value="InterPro"/>
</dbReference>
<proteinExistence type="inferred from homology"/>
<dbReference type="Pfam" id="PF03604">
    <property type="entry name" value="Zn_ribbon_RPAB4"/>
    <property type="match status" value="1"/>
</dbReference>
<dbReference type="SUPFAM" id="SSF63393">
    <property type="entry name" value="RNA polymerase subunits"/>
    <property type="match status" value="1"/>
</dbReference>
<dbReference type="SMART" id="SM00659">
    <property type="entry name" value="RPOLCX"/>
    <property type="match status" value="1"/>
</dbReference>